<accession>A0AA39XR01</accession>
<feature type="transmembrane region" description="Helical" evidence="10">
    <location>
        <begin position="12"/>
        <end position="34"/>
    </location>
</feature>
<dbReference type="InterPro" id="IPR002401">
    <property type="entry name" value="Cyt_P450_E_grp-I"/>
</dbReference>
<dbReference type="EMBL" id="JAULSV010000007">
    <property type="protein sequence ID" value="KAK0638611.1"/>
    <property type="molecule type" value="Genomic_DNA"/>
</dbReference>
<dbReference type="InterPro" id="IPR017972">
    <property type="entry name" value="Cyt_P450_CS"/>
</dbReference>
<name>A0AA39XR01_9PEZI</name>
<feature type="binding site" description="axial binding residue" evidence="8">
    <location>
        <position position="498"/>
    </location>
    <ligand>
        <name>heme</name>
        <dbReference type="ChEBI" id="CHEBI:30413"/>
    </ligand>
    <ligandPart>
        <name>Fe</name>
        <dbReference type="ChEBI" id="CHEBI:18248"/>
    </ligandPart>
</feature>
<protein>
    <submittedName>
        <fullName evidence="11">Cytochrome P450</fullName>
    </submittedName>
</protein>
<organism evidence="11 12">
    <name type="scientific">Cercophora newfieldiana</name>
    <dbReference type="NCBI Taxonomy" id="92897"/>
    <lineage>
        <taxon>Eukaryota</taxon>
        <taxon>Fungi</taxon>
        <taxon>Dikarya</taxon>
        <taxon>Ascomycota</taxon>
        <taxon>Pezizomycotina</taxon>
        <taxon>Sordariomycetes</taxon>
        <taxon>Sordariomycetidae</taxon>
        <taxon>Sordariales</taxon>
        <taxon>Lasiosphaeriaceae</taxon>
        <taxon>Cercophora</taxon>
    </lineage>
</organism>
<keyword evidence="6 8" id="KW-0408">Iron</keyword>
<dbReference type="GO" id="GO:0016705">
    <property type="term" value="F:oxidoreductase activity, acting on paired donors, with incorporation or reduction of molecular oxygen"/>
    <property type="evidence" value="ECO:0007669"/>
    <property type="project" value="InterPro"/>
</dbReference>
<dbReference type="AlphaFoldDB" id="A0AA39XR01"/>
<evidence type="ECO:0000256" key="1">
    <source>
        <dbReference type="ARBA" id="ARBA00001971"/>
    </source>
</evidence>
<evidence type="ECO:0000256" key="9">
    <source>
        <dbReference type="RuleBase" id="RU000461"/>
    </source>
</evidence>
<dbReference type="GO" id="GO:0005506">
    <property type="term" value="F:iron ion binding"/>
    <property type="evidence" value="ECO:0007669"/>
    <property type="project" value="InterPro"/>
</dbReference>
<evidence type="ECO:0000256" key="7">
    <source>
        <dbReference type="ARBA" id="ARBA00023033"/>
    </source>
</evidence>
<comment type="cofactor">
    <cofactor evidence="1 8">
        <name>heme</name>
        <dbReference type="ChEBI" id="CHEBI:30413"/>
    </cofactor>
</comment>
<dbReference type="SUPFAM" id="SSF48264">
    <property type="entry name" value="Cytochrome P450"/>
    <property type="match status" value="1"/>
</dbReference>
<evidence type="ECO:0000256" key="2">
    <source>
        <dbReference type="ARBA" id="ARBA00005179"/>
    </source>
</evidence>
<keyword evidence="3 8" id="KW-0349">Heme</keyword>
<dbReference type="PANTHER" id="PTHR24305">
    <property type="entry name" value="CYTOCHROME P450"/>
    <property type="match status" value="1"/>
</dbReference>
<comment type="pathway">
    <text evidence="2">Secondary metabolite biosynthesis.</text>
</comment>
<keyword evidence="10" id="KW-0472">Membrane</keyword>
<evidence type="ECO:0000256" key="6">
    <source>
        <dbReference type="ARBA" id="ARBA00023004"/>
    </source>
</evidence>
<dbReference type="Gene3D" id="1.10.630.10">
    <property type="entry name" value="Cytochrome P450"/>
    <property type="match status" value="1"/>
</dbReference>
<sequence length="568" mass="64105">MAIVDLLTTSRLGILILTVCLLYAGHWLSEGIWVRWKFRQLKAMGIPMMPHSLLFGHLALVGKLYKQANAPPDIHSNFLPLLVARNWRTLFPTETKCPPVFYIDVWPMGPPQIMPVDPGVAAQLITHPKLPKSRAAARWLKPITQNLDMVSAEGQQWRIWRTRFSTGFSAKNVTALAPAIVDEVATFAENVKGKAGREGKWGDVFPLEEMATNLTIDVIGRAALDMELRAQMDGPSELQTALIDQMSLTMIWVNIVNVWRFISPFRLFRMLRNHRTMRRFLLPNVLRRLDDVQGSISTAHSGGLKTIVDMAIEAYSAEAKEGGKEAKFDDAFLDNVMAQLKVFMFAGHDTTATTICWMLHCLADNPDAMVRLRKEHDEILGSKEGLVERIRQAPQILNALPWTTAVIKETLRVYPVVGSIRDGRPDVFFSVPESPIPWPTVGPEFFVSDAILPNMYSEDVWPKPNKFMPERWMTNDTDDPLHPPKNAWRPFGAGPRNCIGQELAMMELRLVLVLLAREVDVECAWDEWDKKMESKDKPTFDGHRCYQFGTGGLPHVKGGMPVHVRSVA</sequence>
<dbReference type="GO" id="GO:0020037">
    <property type="term" value="F:heme binding"/>
    <property type="evidence" value="ECO:0007669"/>
    <property type="project" value="InterPro"/>
</dbReference>
<dbReference type="InterPro" id="IPR001128">
    <property type="entry name" value="Cyt_P450"/>
</dbReference>
<dbReference type="PROSITE" id="PS00086">
    <property type="entry name" value="CYTOCHROME_P450"/>
    <property type="match status" value="1"/>
</dbReference>
<keyword evidence="12" id="KW-1185">Reference proteome</keyword>
<dbReference type="GO" id="GO:0004497">
    <property type="term" value="F:monooxygenase activity"/>
    <property type="evidence" value="ECO:0007669"/>
    <property type="project" value="UniProtKB-KW"/>
</dbReference>
<evidence type="ECO:0000313" key="12">
    <source>
        <dbReference type="Proteomes" id="UP001174936"/>
    </source>
</evidence>
<comment type="caution">
    <text evidence="11">The sequence shown here is derived from an EMBL/GenBank/DDBJ whole genome shotgun (WGS) entry which is preliminary data.</text>
</comment>
<dbReference type="PANTHER" id="PTHR24305:SF107">
    <property type="entry name" value="P450, PUTATIVE (EUROFUNG)-RELATED"/>
    <property type="match status" value="1"/>
</dbReference>
<proteinExistence type="inferred from homology"/>
<evidence type="ECO:0000256" key="10">
    <source>
        <dbReference type="SAM" id="Phobius"/>
    </source>
</evidence>
<gene>
    <name evidence="11" type="ORF">B0T16DRAFT_338193</name>
</gene>
<dbReference type="PRINTS" id="PR00463">
    <property type="entry name" value="EP450I"/>
</dbReference>
<keyword evidence="5 9" id="KW-0560">Oxidoreductase</keyword>
<dbReference type="InterPro" id="IPR050121">
    <property type="entry name" value="Cytochrome_P450_monoxygenase"/>
</dbReference>
<dbReference type="InterPro" id="IPR036396">
    <property type="entry name" value="Cyt_P450_sf"/>
</dbReference>
<reference evidence="11" key="1">
    <citation type="submission" date="2023-06" db="EMBL/GenBank/DDBJ databases">
        <title>Genome-scale phylogeny and comparative genomics of the fungal order Sordariales.</title>
        <authorList>
            <consortium name="Lawrence Berkeley National Laboratory"/>
            <person name="Hensen N."/>
            <person name="Bonometti L."/>
            <person name="Westerberg I."/>
            <person name="Brannstrom I.O."/>
            <person name="Guillou S."/>
            <person name="Cros-Aarteil S."/>
            <person name="Calhoun S."/>
            <person name="Haridas S."/>
            <person name="Kuo A."/>
            <person name="Mondo S."/>
            <person name="Pangilinan J."/>
            <person name="Riley R."/>
            <person name="Labutti K."/>
            <person name="Andreopoulos B."/>
            <person name="Lipzen A."/>
            <person name="Chen C."/>
            <person name="Yanf M."/>
            <person name="Daum C."/>
            <person name="Ng V."/>
            <person name="Clum A."/>
            <person name="Steindorff A."/>
            <person name="Ohm R."/>
            <person name="Martin F."/>
            <person name="Silar P."/>
            <person name="Natvig D."/>
            <person name="Lalanne C."/>
            <person name="Gautier V."/>
            <person name="Ament-Velasquez S.L."/>
            <person name="Kruys A."/>
            <person name="Hutchinson M.I."/>
            <person name="Powell A.J."/>
            <person name="Barry K."/>
            <person name="Miller A.N."/>
            <person name="Grigoriev I.V."/>
            <person name="Debuchy R."/>
            <person name="Gladieux P."/>
            <person name="Thoren M.H."/>
            <person name="Johannesson H."/>
        </authorList>
    </citation>
    <scope>NUCLEOTIDE SEQUENCE</scope>
    <source>
        <strain evidence="11">SMH2532-1</strain>
    </source>
</reference>
<keyword evidence="7 9" id="KW-0503">Monooxygenase</keyword>
<evidence type="ECO:0000256" key="3">
    <source>
        <dbReference type="ARBA" id="ARBA00022617"/>
    </source>
</evidence>
<dbReference type="Proteomes" id="UP001174936">
    <property type="component" value="Unassembled WGS sequence"/>
</dbReference>
<comment type="similarity">
    <text evidence="9">Belongs to the cytochrome P450 family.</text>
</comment>
<evidence type="ECO:0000313" key="11">
    <source>
        <dbReference type="EMBL" id="KAK0638611.1"/>
    </source>
</evidence>
<keyword evidence="10" id="KW-1133">Transmembrane helix</keyword>
<evidence type="ECO:0000256" key="8">
    <source>
        <dbReference type="PIRSR" id="PIRSR602401-1"/>
    </source>
</evidence>
<evidence type="ECO:0000256" key="5">
    <source>
        <dbReference type="ARBA" id="ARBA00023002"/>
    </source>
</evidence>
<keyword evidence="4 8" id="KW-0479">Metal-binding</keyword>
<keyword evidence="10" id="KW-0812">Transmembrane</keyword>
<evidence type="ECO:0000256" key="4">
    <source>
        <dbReference type="ARBA" id="ARBA00022723"/>
    </source>
</evidence>
<dbReference type="PRINTS" id="PR00385">
    <property type="entry name" value="P450"/>
</dbReference>
<dbReference type="Pfam" id="PF00067">
    <property type="entry name" value="p450"/>
    <property type="match status" value="1"/>
</dbReference>